<comment type="caution">
    <text evidence="1">The sequence shown here is derived from an EMBL/GenBank/DDBJ whole genome shotgun (WGS) entry which is preliminary data.</text>
</comment>
<reference evidence="1 2" key="1">
    <citation type="journal article" date="2020" name="bioRxiv">
        <title>Sequence and annotation of 42 cannabis genomes reveals extensive copy number variation in cannabinoid synthesis and pathogen resistance genes.</title>
        <authorList>
            <person name="Mckernan K.J."/>
            <person name="Helbert Y."/>
            <person name="Kane L.T."/>
            <person name="Ebling H."/>
            <person name="Zhang L."/>
            <person name="Liu B."/>
            <person name="Eaton Z."/>
            <person name="Mclaughlin S."/>
            <person name="Kingan S."/>
            <person name="Baybayan P."/>
            <person name="Concepcion G."/>
            <person name="Jordan M."/>
            <person name="Riva A."/>
            <person name="Barbazuk W."/>
            <person name="Harkins T."/>
        </authorList>
    </citation>
    <scope>NUCLEOTIDE SEQUENCE [LARGE SCALE GENOMIC DNA]</scope>
    <source>
        <strain evidence="2">cv. Jamaican Lion 4</strain>
        <tissue evidence="1">Leaf</tissue>
    </source>
</reference>
<gene>
    <name evidence="1" type="ORF">G4B88_000981</name>
</gene>
<proteinExistence type="predicted"/>
<organism evidence="1 2">
    <name type="scientific">Cannabis sativa</name>
    <name type="common">Hemp</name>
    <name type="synonym">Marijuana</name>
    <dbReference type="NCBI Taxonomy" id="3483"/>
    <lineage>
        <taxon>Eukaryota</taxon>
        <taxon>Viridiplantae</taxon>
        <taxon>Streptophyta</taxon>
        <taxon>Embryophyta</taxon>
        <taxon>Tracheophyta</taxon>
        <taxon>Spermatophyta</taxon>
        <taxon>Magnoliopsida</taxon>
        <taxon>eudicotyledons</taxon>
        <taxon>Gunneridae</taxon>
        <taxon>Pentapetalae</taxon>
        <taxon>rosids</taxon>
        <taxon>fabids</taxon>
        <taxon>Rosales</taxon>
        <taxon>Cannabaceae</taxon>
        <taxon>Cannabis</taxon>
    </lineage>
</organism>
<accession>A0A7J6FDH4</accession>
<keyword evidence="2" id="KW-1185">Reference proteome</keyword>
<dbReference type="EMBL" id="JAATIQ010000229">
    <property type="protein sequence ID" value="KAF4368724.1"/>
    <property type="molecule type" value="Genomic_DNA"/>
</dbReference>
<dbReference type="AlphaFoldDB" id="A0A7J6FDH4"/>
<protein>
    <recommendedName>
        <fullName evidence="3">DUF4283 domain-containing protein</fullName>
    </recommendedName>
</protein>
<evidence type="ECO:0008006" key="3">
    <source>
        <dbReference type="Google" id="ProtNLM"/>
    </source>
</evidence>
<name>A0A7J6FDH4_CANSA</name>
<sequence length="139" mass="15591">MDRNEWAALNNSFHYDNSDEDIIEGDLEAAFVDVSKDSVERTLVGKLISSKINGTVTVKAVSNNTFLFRLLNLKDKHKVFGGGPWLLEYQLLALKVPTSVGDYNLLTFNRVQIHLVLISCMTADNGQRTWCPSWAGDRS</sequence>
<evidence type="ECO:0000313" key="1">
    <source>
        <dbReference type="EMBL" id="KAF4368724.1"/>
    </source>
</evidence>
<dbReference type="Proteomes" id="UP000583929">
    <property type="component" value="Unassembled WGS sequence"/>
</dbReference>
<evidence type="ECO:0000313" key="2">
    <source>
        <dbReference type="Proteomes" id="UP000583929"/>
    </source>
</evidence>